<dbReference type="PROSITE" id="PS50835">
    <property type="entry name" value="IG_LIKE"/>
    <property type="match status" value="1"/>
</dbReference>
<feature type="domain" description="Ig-like" evidence="12">
    <location>
        <begin position="36"/>
        <end position="130"/>
    </location>
</feature>
<evidence type="ECO:0000256" key="8">
    <source>
        <dbReference type="ARBA" id="ARBA00023170"/>
    </source>
</evidence>
<dbReference type="GO" id="GO:0031295">
    <property type="term" value="P:T cell costimulation"/>
    <property type="evidence" value="ECO:0007669"/>
    <property type="project" value="TreeGrafter"/>
</dbReference>
<dbReference type="Gene3D" id="2.60.40.10">
    <property type="entry name" value="Immunoglobulins"/>
    <property type="match status" value="2"/>
</dbReference>
<dbReference type="PANTHER" id="PTHR25466:SF2">
    <property type="entry name" value="T-LYMPHOCYTE ACTIVATION ANTIGEN CD86"/>
    <property type="match status" value="1"/>
</dbReference>
<keyword evidence="14" id="KW-1185">Reference proteome</keyword>
<evidence type="ECO:0000256" key="11">
    <source>
        <dbReference type="SAM" id="Phobius"/>
    </source>
</evidence>
<keyword evidence="10" id="KW-0393">Immunoglobulin domain</keyword>
<dbReference type="SUPFAM" id="SSF48726">
    <property type="entry name" value="Immunoglobulin"/>
    <property type="match status" value="1"/>
</dbReference>
<dbReference type="PANTHER" id="PTHR25466">
    <property type="entry name" value="T-LYMPHOCYTE ACTIVATION ANTIGEN"/>
    <property type="match status" value="1"/>
</dbReference>
<dbReference type="GO" id="GO:0006955">
    <property type="term" value="P:immune response"/>
    <property type="evidence" value="ECO:0007669"/>
    <property type="project" value="TreeGrafter"/>
</dbReference>
<keyword evidence="9" id="KW-0325">Glycoprotein</keyword>
<keyword evidence="7" id="KW-1015">Disulfide bond</keyword>
<sequence>MMASSQILQCFLNQLLLLRLTPIWAVIGLLFVTVWPTVAQLQLKGEVGQNVTFDCPRDKSKEIKLFYLQKDTVYVNGYHVNKPLSESWENTERDDWTTVHMYRLNISHQGTYFCIIQYTDNQLDDKQQIHLSVTANYSKPTVTVSCDKNHEYGGCLVRCASQGGYPRNKMMLNRPATWNTSHQIWKVLNSSEHQDKDSMLFDSSSTACFNCSYGKQEMLSCSVGEVTSDMFSVCEPPPDTGNHDVIVKAICAIVVFIIVVVLVLLCRCRKGRQAGDAAGSVRPEEVMVLNDMKGGKEAS</sequence>
<comment type="subcellular location">
    <subcellularLocation>
        <location evidence="1">Cell membrane</location>
        <topology evidence="1">Single-pass type I membrane protein</topology>
    </subcellularLocation>
</comment>
<protein>
    <submittedName>
        <fullName evidence="13">T-lymphocyte activation antigen CD80-like</fullName>
    </submittedName>
</protein>
<evidence type="ECO:0000256" key="9">
    <source>
        <dbReference type="ARBA" id="ARBA00023180"/>
    </source>
</evidence>
<dbReference type="InterPro" id="IPR003599">
    <property type="entry name" value="Ig_sub"/>
</dbReference>
<keyword evidence="8" id="KW-0675">Receptor</keyword>
<dbReference type="GO" id="GO:0071222">
    <property type="term" value="P:cellular response to lipopolysaccharide"/>
    <property type="evidence" value="ECO:0007669"/>
    <property type="project" value="TreeGrafter"/>
</dbReference>
<evidence type="ECO:0000256" key="6">
    <source>
        <dbReference type="ARBA" id="ARBA00023136"/>
    </source>
</evidence>
<evidence type="ECO:0000259" key="12">
    <source>
        <dbReference type="PROSITE" id="PS50835"/>
    </source>
</evidence>
<keyword evidence="2" id="KW-1003">Cell membrane</keyword>
<dbReference type="InterPro" id="IPR007110">
    <property type="entry name" value="Ig-like_dom"/>
</dbReference>
<dbReference type="AlphaFoldDB" id="A0AAV1PAK2"/>
<dbReference type="SMART" id="SM00409">
    <property type="entry name" value="IG"/>
    <property type="match status" value="1"/>
</dbReference>
<evidence type="ECO:0000256" key="5">
    <source>
        <dbReference type="ARBA" id="ARBA00022989"/>
    </source>
</evidence>
<dbReference type="InterPro" id="IPR036179">
    <property type="entry name" value="Ig-like_dom_sf"/>
</dbReference>
<keyword evidence="3 11" id="KW-0812">Transmembrane</keyword>
<dbReference type="InterPro" id="IPR051713">
    <property type="entry name" value="T-cell_Activation_Regulation"/>
</dbReference>
<organism evidence="13 14">
    <name type="scientific">Scomber scombrus</name>
    <name type="common">Atlantic mackerel</name>
    <name type="synonym">Scomber vernalis</name>
    <dbReference type="NCBI Taxonomy" id="13677"/>
    <lineage>
        <taxon>Eukaryota</taxon>
        <taxon>Metazoa</taxon>
        <taxon>Chordata</taxon>
        <taxon>Craniata</taxon>
        <taxon>Vertebrata</taxon>
        <taxon>Euteleostomi</taxon>
        <taxon>Actinopterygii</taxon>
        <taxon>Neopterygii</taxon>
        <taxon>Teleostei</taxon>
        <taxon>Neoteleostei</taxon>
        <taxon>Acanthomorphata</taxon>
        <taxon>Pelagiaria</taxon>
        <taxon>Scombriformes</taxon>
        <taxon>Scombridae</taxon>
        <taxon>Scomber</taxon>
    </lineage>
</organism>
<evidence type="ECO:0000256" key="4">
    <source>
        <dbReference type="ARBA" id="ARBA00022729"/>
    </source>
</evidence>
<evidence type="ECO:0000256" key="1">
    <source>
        <dbReference type="ARBA" id="ARBA00004251"/>
    </source>
</evidence>
<gene>
    <name evidence="13" type="ORF">FSCOSCO3_A017457</name>
</gene>
<evidence type="ECO:0000313" key="13">
    <source>
        <dbReference type="EMBL" id="CAK6967291.1"/>
    </source>
</evidence>
<dbReference type="GO" id="GO:0042102">
    <property type="term" value="P:positive regulation of T cell proliferation"/>
    <property type="evidence" value="ECO:0007669"/>
    <property type="project" value="TreeGrafter"/>
</dbReference>
<dbReference type="InterPro" id="IPR013783">
    <property type="entry name" value="Ig-like_fold"/>
</dbReference>
<dbReference type="GO" id="GO:0007166">
    <property type="term" value="P:cell surface receptor signaling pathway"/>
    <property type="evidence" value="ECO:0007669"/>
    <property type="project" value="TreeGrafter"/>
</dbReference>
<keyword evidence="6 11" id="KW-0472">Membrane</keyword>
<dbReference type="EMBL" id="CAWUFR010000103">
    <property type="protein sequence ID" value="CAK6967291.1"/>
    <property type="molecule type" value="Genomic_DNA"/>
</dbReference>
<evidence type="ECO:0000256" key="2">
    <source>
        <dbReference type="ARBA" id="ARBA00022475"/>
    </source>
</evidence>
<reference evidence="13 14" key="1">
    <citation type="submission" date="2024-01" db="EMBL/GenBank/DDBJ databases">
        <authorList>
            <person name="Alioto T."/>
            <person name="Alioto T."/>
            <person name="Gomez Garrido J."/>
        </authorList>
    </citation>
    <scope>NUCLEOTIDE SEQUENCE [LARGE SCALE GENOMIC DNA]</scope>
</reference>
<comment type="caution">
    <text evidence="13">The sequence shown here is derived from an EMBL/GenBank/DDBJ whole genome shotgun (WGS) entry which is preliminary data.</text>
</comment>
<dbReference type="GO" id="GO:0009897">
    <property type="term" value="C:external side of plasma membrane"/>
    <property type="evidence" value="ECO:0007669"/>
    <property type="project" value="TreeGrafter"/>
</dbReference>
<evidence type="ECO:0000313" key="14">
    <source>
        <dbReference type="Proteomes" id="UP001314229"/>
    </source>
</evidence>
<keyword evidence="5 11" id="KW-1133">Transmembrane helix</keyword>
<dbReference type="Proteomes" id="UP001314229">
    <property type="component" value="Unassembled WGS sequence"/>
</dbReference>
<feature type="transmembrane region" description="Helical" evidence="11">
    <location>
        <begin position="245"/>
        <end position="265"/>
    </location>
</feature>
<evidence type="ECO:0000256" key="10">
    <source>
        <dbReference type="ARBA" id="ARBA00023319"/>
    </source>
</evidence>
<name>A0AAV1PAK2_SCOSC</name>
<proteinExistence type="predicted"/>
<dbReference type="GO" id="GO:0042130">
    <property type="term" value="P:negative regulation of T cell proliferation"/>
    <property type="evidence" value="ECO:0007669"/>
    <property type="project" value="TreeGrafter"/>
</dbReference>
<evidence type="ECO:0000256" key="3">
    <source>
        <dbReference type="ARBA" id="ARBA00022692"/>
    </source>
</evidence>
<keyword evidence="4" id="KW-0732">Signal</keyword>
<evidence type="ECO:0000256" key="7">
    <source>
        <dbReference type="ARBA" id="ARBA00023157"/>
    </source>
</evidence>
<accession>A0AAV1PAK2</accession>